<feature type="transmembrane region" description="Helical" evidence="10">
    <location>
        <begin position="414"/>
        <end position="433"/>
    </location>
</feature>
<dbReference type="GeneID" id="20221164"/>
<evidence type="ECO:0000256" key="6">
    <source>
        <dbReference type="ARBA" id="ARBA00022692"/>
    </source>
</evidence>
<organism evidence="13">
    <name type="scientific">Aureococcus anophagefferens</name>
    <name type="common">Harmful bloom alga</name>
    <dbReference type="NCBI Taxonomy" id="44056"/>
    <lineage>
        <taxon>Eukaryota</taxon>
        <taxon>Sar</taxon>
        <taxon>Stramenopiles</taxon>
        <taxon>Ochrophyta</taxon>
        <taxon>Pelagophyceae</taxon>
        <taxon>Pelagomonadales</taxon>
        <taxon>Pelagomonadaceae</taxon>
        <taxon>Aureococcus</taxon>
    </lineage>
</organism>
<dbReference type="Proteomes" id="UP000002729">
    <property type="component" value="Unassembled WGS sequence"/>
</dbReference>
<feature type="transmembrane region" description="Helical" evidence="10">
    <location>
        <begin position="528"/>
        <end position="547"/>
    </location>
</feature>
<evidence type="ECO:0000256" key="9">
    <source>
        <dbReference type="ARBA" id="ARBA00023136"/>
    </source>
</evidence>
<dbReference type="AlphaFoldDB" id="F0YK69"/>
<dbReference type="GO" id="GO:0005789">
    <property type="term" value="C:endoplasmic reticulum membrane"/>
    <property type="evidence" value="ECO:0007669"/>
    <property type="project" value="UniProtKB-SubCell"/>
</dbReference>
<dbReference type="KEGG" id="aaf:AURANDRAFT_32576"/>
<evidence type="ECO:0000256" key="8">
    <source>
        <dbReference type="ARBA" id="ARBA00022989"/>
    </source>
</evidence>
<feature type="transmembrane region" description="Helical" evidence="10">
    <location>
        <begin position="374"/>
        <end position="393"/>
    </location>
</feature>
<feature type="transmembrane region" description="Helical" evidence="10">
    <location>
        <begin position="190"/>
        <end position="211"/>
    </location>
</feature>
<evidence type="ECO:0000256" key="5">
    <source>
        <dbReference type="ARBA" id="ARBA00022679"/>
    </source>
</evidence>
<dbReference type="EC" id="2.4.1.-" evidence="10"/>
<keyword evidence="9 10" id="KW-0472">Membrane</keyword>
<keyword evidence="8 10" id="KW-1133">Transmembrane helix</keyword>
<feature type="transmembrane region" description="Helical" evidence="10">
    <location>
        <begin position="314"/>
        <end position="334"/>
    </location>
</feature>
<dbReference type="eggNOG" id="KOG2575">
    <property type="taxonomic scope" value="Eukaryota"/>
</dbReference>
<keyword evidence="7 10" id="KW-0256">Endoplasmic reticulum</keyword>
<dbReference type="EMBL" id="GL833151">
    <property type="protein sequence ID" value="EGB04457.1"/>
    <property type="molecule type" value="Genomic_DNA"/>
</dbReference>
<proteinExistence type="inferred from homology"/>
<sequence>MSAASELAQRALREKPGIKRYDSTDAVTARAPQGVQGARAKKLLAARALGSPERLRRFDSADHYARAAAAAPPAPAPAPSGKWLSWCAVAAGLVARHGCSLHPYSGEATPPRFGDYEAHRHWMEVTIHKPLADWYAYDVDYWGLDYPPAMAYLEYALGKLSHIIDPASVALETSRGYEAAGHRAWMRGSVLALDGLVFCSAVVALSGRLYGAGRDRAAAILAALLSPALVLVDHGHFQYNCVPLGLALWSAVMVDARRPLAAAALFCLALNAKQTALYFAPAVFCELLGRALAGGGAFAAAGEARGPRAAAPRVLALGGVVVGCFGLCWLPLAAAGAAGDALRRCFPVERGVFEDKVANFWYAAQVVLRVRDRAAPGALVAAAAALTFVAAFGPAGWRCYRVAAGRAAPSLRGLLWSLHAGALAFFLFSYHVHEKGIIVAAAPLAALHGDAPEYAAGFALLAAFSMLPLLHFEGLAVAYGALCALYAATLPRSRRPRARVAGLAAFALVHALPALAPPPARYPDLYPALAALAAGPLFGLAWLYASLMAATCDDKAKAG</sequence>
<feature type="transmembrane region" description="Helical" evidence="10">
    <location>
        <begin position="498"/>
        <end position="516"/>
    </location>
</feature>
<dbReference type="PANTHER" id="PTHR12413">
    <property type="entry name" value="DOLICHYL GLYCOSYLTRANSFERASE"/>
    <property type="match status" value="1"/>
</dbReference>
<dbReference type="RefSeq" id="XP_009040844.1">
    <property type="nucleotide sequence ID" value="XM_009042596.1"/>
</dbReference>
<dbReference type="UniPathway" id="UPA00378"/>
<dbReference type="Pfam" id="PF03155">
    <property type="entry name" value="Alg6_Alg8"/>
    <property type="match status" value="1"/>
</dbReference>
<dbReference type="OMA" id="FQVPPMH"/>
<keyword evidence="5 10" id="KW-0808">Transferase</keyword>
<accession>F0YK69</accession>
<comment type="subcellular location">
    <subcellularLocation>
        <location evidence="1 10">Endoplasmic reticulum membrane</location>
        <topology evidence="1 10">Multi-pass membrane protein</topology>
    </subcellularLocation>
</comment>
<evidence type="ECO:0000256" key="11">
    <source>
        <dbReference type="SAM" id="MobiDB-lite"/>
    </source>
</evidence>
<name>F0YK69_AURAN</name>
<dbReference type="OrthoDB" id="4983at2759"/>
<keyword evidence="4 10" id="KW-0328">Glycosyltransferase</keyword>
<keyword evidence="13" id="KW-1185">Reference proteome</keyword>
<evidence type="ECO:0000256" key="4">
    <source>
        <dbReference type="ARBA" id="ARBA00022676"/>
    </source>
</evidence>
<reference evidence="12 13" key="1">
    <citation type="journal article" date="2011" name="Proc. Natl. Acad. Sci. U.S.A.">
        <title>Niche of harmful alga Aureococcus anophagefferens revealed through ecogenomics.</title>
        <authorList>
            <person name="Gobler C.J."/>
            <person name="Berry D.L."/>
            <person name="Dyhrman S.T."/>
            <person name="Wilhelm S.W."/>
            <person name="Salamov A."/>
            <person name="Lobanov A.V."/>
            <person name="Zhang Y."/>
            <person name="Collier J.L."/>
            <person name="Wurch L.L."/>
            <person name="Kustka A.B."/>
            <person name="Dill B.D."/>
            <person name="Shah M."/>
            <person name="VerBerkmoes N.C."/>
            <person name="Kuo A."/>
            <person name="Terry A."/>
            <person name="Pangilinan J."/>
            <person name="Lindquist E.A."/>
            <person name="Lucas S."/>
            <person name="Paulsen I.T."/>
            <person name="Hattenrath-Lehmann T.K."/>
            <person name="Talmage S.C."/>
            <person name="Walker E.A."/>
            <person name="Koch F."/>
            <person name="Burson A.M."/>
            <person name="Marcoval M.A."/>
            <person name="Tang Y.Z."/>
            <person name="Lecleir G.R."/>
            <person name="Coyne K.J."/>
            <person name="Berg G.M."/>
            <person name="Bertrand E.M."/>
            <person name="Saito M.A."/>
            <person name="Gladyshev V.N."/>
            <person name="Grigoriev I.V."/>
        </authorList>
    </citation>
    <scope>NUCLEOTIDE SEQUENCE [LARGE SCALE GENOMIC DNA]</scope>
    <source>
        <strain evidence="13">CCMP 1984</strain>
    </source>
</reference>
<evidence type="ECO:0000256" key="7">
    <source>
        <dbReference type="ARBA" id="ARBA00022824"/>
    </source>
</evidence>
<gene>
    <name evidence="12" type="ORF">AURANDRAFT_32576</name>
</gene>
<evidence type="ECO:0000256" key="10">
    <source>
        <dbReference type="RuleBase" id="RU363110"/>
    </source>
</evidence>
<protein>
    <recommendedName>
        <fullName evidence="10">Alpha-1,3-glucosyltransferase</fullName>
        <ecNumber evidence="10">2.4.1.-</ecNumber>
    </recommendedName>
</protein>
<evidence type="ECO:0000256" key="3">
    <source>
        <dbReference type="ARBA" id="ARBA00008715"/>
    </source>
</evidence>
<evidence type="ECO:0000256" key="2">
    <source>
        <dbReference type="ARBA" id="ARBA00004922"/>
    </source>
</evidence>
<evidence type="ECO:0000256" key="1">
    <source>
        <dbReference type="ARBA" id="ARBA00004477"/>
    </source>
</evidence>
<dbReference type="PANTHER" id="PTHR12413:SF1">
    <property type="entry name" value="DOLICHYL PYROPHOSPHATE MAN9GLCNAC2 ALPHA-1,3-GLUCOSYLTRANSFERASE"/>
    <property type="match status" value="1"/>
</dbReference>
<comment type="similarity">
    <text evidence="3 10">Belongs to the ALG6/ALG8 glucosyltransferase family.</text>
</comment>
<feature type="region of interest" description="Disordered" evidence="11">
    <location>
        <begin position="1"/>
        <end position="34"/>
    </location>
</feature>
<comment type="pathway">
    <text evidence="2 10">Protein modification; protein glycosylation.</text>
</comment>
<feature type="compositionally biased region" description="Basic and acidic residues" evidence="11">
    <location>
        <begin position="11"/>
        <end position="23"/>
    </location>
</feature>
<dbReference type="GO" id="GO:0042281">
    <property type="term" value="F:dolichyl pyrophosphate Man9GlcNAc2 alpha-1,3-glucosyltransferase activity"/>
    <property type="evidence" value="ECO:0007669"/>
    <property type="project" value="TreeGrafter"/>
</dbReference>
<keyword evidence="6 10" id="KW-0812">Transmembrane</keyword>
<evidence type="ECO:0000313" key="12">
    <source>
        <dbReference type="EMBL" id="EGB04457.1"/>
    </source>
</evidence>
<dbReference type="InParanoid" id="F0YK69"/>
<dbReference type="InterPro" id="IPR004856">
    <property type="entry name" value="Glyco_trans_ALG6/ALG8"/>
</dbReference>
<evidence type="ECO:0000313" key="13">
    <source>
        <dbReference type="Proteomes" id="UP000002729"/>
    </source>
</evidence>
<feature type="transmembrane region" description="Helical" evidence="10">
    <location>
        <begin position="453"/>
        <end position="486"/>
    </location>
</feature>
<comment type="caution">
    <text evidence="10">Lacks conserved residue(s) required for the propagation of feature annotation.</text>
</comment>